<name>A0A9Q0VW21_SALPP</name>
<dbReference type="Proteomes" id="UP001151532">
    <property type="component" value="Chromosome 16"/>
</dbReference>
<accession>A0A9Q0VW21</accession>
<feature type="transmembrane region" description="Helical" evidence="1">
    <location>
        <begin position="129"/>
        <end position="148"/>
    </location>
</feature>
<reference evidence="2" key="1">
    <citation type="submission" date="2022-11" db="EMBL/GenBank/DDBJ databases">
        <authorList>
            <person name="Hyden B.L."/>
            <person name="Feng K."/>
            <person name="Yates T."/>
            <person name="Jawdy S."/>
            <person name="Smart L.B."/>
            <person name="Muchero W."/>
        </authorList>
    </citation>
    <scope>NUCLEOTIDE SEQUENCE</scope>
    <source>
        <tissue evidence="2">Shoot tip</tissue>
    </source>
</reference>
<proteinExistence type="predicted"/>
<evidence type="ECO:0000256" key="1">
    <source>
        <dbReference type="SAM" id="Phobius"/>
    </source>
</evidence>
<keyword evidence="1" id="KW-0472">Membrane</keyword>
<comment type="caution">
    <text evidence="2">The sequence shown here is derived from an EMBL/GenBank/DDBJ whole genome shotgun (WGS) entry which is preliminary data.</text>
</comment>
<dbReference type="OrthoDB" id="8904098at2759"/>
<dbReference type="EMBL" id="JAPFFK010000007">
    <property type="protein sequence ID" value="KAJ6755784.1"/>
    <property type="molecule type" value="Genomic_DNA"/>
</dbReference>
<keyword evidence="3" id="KW-1185">Reference proteome</keyword>
<evidence type="ECO:0000313" key="2">
    <source>
        <dbReference type="EMBL" id="KAJ6755784.1"/>
    </source>
</evidence>
<keyword evidence="1" id="KW-1133">Transmembrane helix</keyword>
<protein>
    <submittedName>
        <fullName evidence="2">OLIGOPEPTIDE TRANSPORTER-RELATED</fullName>
    </submittedName>
</protein>
<dbReference type="PANTHER" id="PTHR11654">
    <property type="entry name" value="OLIGOPEPTIDE TRANSPORTER-RELATED"/>
    <property type="match status" value="1"/>
</dbReference>
<organism evidence="2 3">
    <name type="scientific">Salix purpurea</name>
    <name type="common">Purple osier willow</name>
    <dbReference type="NCBI Taxonomy" id="77065"/>
    <lineage>
        <taxon>Eukaryota</taxon>
        <taxon>Viridiplantae</taxon>
        <taxon>Streptophyta</taxon>
        <taxon>Embryophyta</taxon>
        <taxon>Tracheophyta</taxon>
        <taxon>Spermatophyta</taxon>
        <taxon>Magnoliopsida</taxon>
        <taxon>eudicotyledons</taxon>
        <taxon>Gunneridae</taxon>
        <taxon>Pentapetalae</taxon>
        <taxon>rosids</taxon>
        <taxon>fabids</taxon>
        <taxon>Malpighiales</taxon>
        <taxon>Salicaceae</taxon>
        <taxon>Saliceae</taxon>
        <taxon>Salix</taxon>
    </lineage>
</organism>
<feature type="transmembrane region" description="Helical" evidence="1">
    <location>
        <begin position="33"/>
        <end position="54"/>
    </location>
</feature>
<dbReference type="Gene3D" id="1.20.1250.20">
    <property type="entry name" value="MFS general substrate transporter like domains"/>
    <property type="match status" value="2"/>
</dbReference>
<reference evidence="2" key="2">
    <citation type="journal article" date="2023" name="Int. J. Mol. Sci.">
        <title>De Novo Assembly and Annotation of 11 Diverse Shrub Willow (Salix) Genomes Reveals Novel Gene Organization in Sex-Linked Regions.</title>
        <authorList>
            <person name="Hyden B."/>
            <person name="Feng K."/>
            <person name="Yates T.B."/>
            <person name="Jawdy S."/>
            <person name="Cereghino C."/>
            <person name="Smart L.B."/>
            <person name="Muchero W."/>
        </authorList>
    </citation>
    <scope>NUCLEOTIDE SEQUENCE</scope>
    <source>
        <tissue evidence="2">Shoot tip</tissue>
    </source>
</reference>
<evidence type="ECO:0000313" key="3">
    <source>
        <dbReference type="Proteomes" id="UP001151532"/>
    </source>
</evidence>
<dbReference type="InterPro" id="IPR036259">
    <property type="entry name" value="MFS_trans_sf"/>
</dbReference>
<feature type="transmembrane region" description="Helical" evidence="1">
    <location>
        <begin position="6"/>
        <end position="26"/>
    </location>
</feature>
<gene>
    <name evidence="2" type="ORF">OIU79_028238</name>
</gene>
<keyword evidence="1" id="KW-0812">Transmembrane</keyword>
<dbReference type="AlphaFoldDB" id="A0A9Q0VW21"/>
<sequence length="173" mass="19445">MFVTVNNVANWSGTCYVIPLLGAFLADADLGRYWTIAGFSIIYVVGMTLLTLPIPSSSGDWRDQAFSGDVILWGSTPSDRGISFLARQLWRLHQTVLRRLHFETVTDLSTSHGNPGWIPDSLNHGRLHYFLWLLAVLSVLNLGVYLLVARWYTYKKALASVIDIYCRILGDIP</sequence>